<gene>
    <name evidence="12" type="ORF">DEBURN_LOCUS357</name>
</gene>
<evidence type="ECO:0000256" key="4">
    <source>
        <dbReference type="ARBA" id="ARBA00022692"/>
    </source>
</evidence>
<dbReference type="GO" id="GO:0015215">
    <property type="term" value="F:nucleotide transmembrane transporter activity"/>
    <property type="evidence" value="ECO:0007669"/>
    <property type="project" value="UniProtKB-ARBA"/>
</dbReference>
<dbReference type="PRINTS" id="PR00926">
    <property type="entry name" value="MITOCARRIER"/>
</dbReference>
<keyword evidence="5" id="KW-0677">Repeat</keyword>
<dbReference type="GO" id="GO:0031966">
    <property type="term" value="C:mitochondrial membrane"/>
    <property type="evidence" value="ECO:0007669"/>
    <property type="project" value="UniProtKB-SubCell"/>
</dbReference>
<evidence type="ECO:0000256" key="3">
    <source>
        <dbReference type="ARBA" id="ARBA00022448"/>
    </source>
</evidence>
<protein>
    <submittedName>
        <fullName evidence="12">9554_t:CDS:1</fullName>
    </submittedName>
</protein>
<evidence type="ECO:0000256" key="6">
    <source>
        <dbReference type="ARBA" id="ARBA00022989"/>
    </source>
</evidence>
<feature type="repeat" description="Solcar" evidence="9">
    <location>
        <begin position="196"/>
        <end position="278"/>
    </location>
</feature>
<dbReference type="PANTHER" id="PTHR45683">
    <property type="entry name" value="MITOCHONDRIAL NICOTINAMIDE ADENINE DINUCLEOTIDE TRANSPORTER 1-RELATED-RELATED"/>
    <property type="match status" value="1"/>
</dbReference>
<comment type="similarity">
    <text evidence="2 10">Belongs to the mitochondrial carrier (TC 2.A.29) family.</text>
</comment>
<dbReference type="InterPro" id="IPR018108">
    <property type="entry name" value="MCP_transmembrane"/>
</dbReference>
<keyword evidence="4 9" id="KW-0812">Transmembrane</keyword>
<dbReference type="InterPro" id="IPR044712">
    <property type="entry name" value="SLC25A32-like"/>
</dbReference>
<keyword evidence="7" id="KW-0496">Mitochondrion</keyword>
<evidence type="ECO:0000256" key="11">
    <source>
        <dbReference type="SAM" id="Phobius"/>
    </source>
</evidence>
<organism evidence="12 13">
    <name type="scientific">Diversispora eburnea</name>
    <dbReference type="NCBI Taxonomy" id="1213867"/>
    <lineage>
        <taxon>Eukaryota</taxon>
        <taxon>Fungi</taxon>
        <taxon>Fungi incertae sedis</taxon>
        <taxon>Mucoromycota</taxon>
        <taxon>Glomeromycotina</taxon>
        <taxon>Glomeromycetes</taxon>
        <taxon>Diversisporales</taxon>
        <taxon>Diversisporaceae</taxon>
        <taxon>Diversispora</taxon>
    </lineage>
</organism>
<dbReference type="Gene3D" id="1.50.40.10">
    <property type="entry name" value="Mitochondrial carrier domain"/>
    <property type="match status" value="2"/>
</dbReference>
<dbReference type="EMBL" id="CAJVPK010000012">
    <property type="protein sequence ID" value="CAG8433153.1"/>
    <property type="molecule type" value="Genomic_DNA"/>
</dbReference>
<keyword evidence="8 9" id="KW-0472">Membrane</keyword>
<keyword evidence="13" id="KW-1185">Reference proteome</keyword>
<evidence type="ECO:0000313" key="13">
    <source>
        <dbReference type="Proteomes" id="UP000789706"/>
    </source>
</evidence>
<feature type="repeat" description="Solcar" evidence="9">
    <location>
        <begin position="8"/>
        <end position="99"/>
    </location>
</feature>
<dbReference type="InterPro" id="IPR002067">
    <property type="entry name" value="MCP"/>
</dbReference>
<evidence type="ECO:0000256" key="10">
    <source>
        <dbReference type="RuleBase" id="RU000488"/>
    </source>
</evidence>
<evidence type="ECO:0000256" key="1">
    <source>
        <dbReference type="ARBA" id="ARBA00004225"/>
    </source>
</evidence>
<evidence type="ECO:0000313" key="12">
    <source>
        <dbReference type="EMBL" id="CAG8433153.1"/>
    </source>
</evidence>
<evidence type="ECO:0000256" key="2">
    <source>
        <dbReference type="ARBA" id="ARBA00006375"/>
    </source>
</evidence>
<feature type="transmembrane region" description="Helical" evidence="11">
    <location>
        <begin position="114"/>
        <end position="133"/>
    </location>
</feature>
<accession>A0A9N8V149</accession>
<evidence type="ECO:0000256" key="5">
    <source>
        <dbReference type="ARBA" id="ARBA00022737"/>
    </source>
</evidence>
<feature type="transmembrane region" description="Helical" evidence="11">
    <location>
        <begin position="75"/>
        <end position="93"/>
    </location>
</feature>
<sequence>MPKTFSGSSSLDNALAGFAAGATSTICLHPLDLVKTRFQIDDAVKGSNGKRLGATFNALKTIFVKNKFIGLYRGISPSFVGSTLSWGIYFYWYDLIKRKKANGDRLTKLTAIQHLTSSAEAGLITALITNPLWVVKTRMCATNKSDPGAYKGLFGIIPSLLGTSHGAIQFMIYEEMKKWRLKITPDKDRERLDNFEYLLMSGSSKAFASITTYPYQVIRARLQNQKNEAKYLGIFDTMRKILRKEGFLGFYKGLAPNILKVLPGTCTTFLVYENVNSFFKEHARYD</sequence>
<dbReference type="SUPFAM" id="SSF103506">
    <property type="entry name" value="Mitochondrial carrier"/>
    <property type="match status" value="1"/>
</dbReference>
<feature type="repeat" description="Solcar" evidence="9">
    <location>
        <begin position="109"/>
        <end position="179"/>
    </location>
</feature>
<comment type="caution">
    <text evidence="12">The sequence shown here is derived from an EMBL/GenBank/DDBJ whole genome shotgun (WGS) entry which is preliminary data.</text>
</comment>
<dbReference type="InterPro" id="IPR023395">
    <property type="entry name" value="MCP_dom_sf"/>
</dbReference>
<keyword evidence="6 11" id="KW-1133">Transmembrane helix</keyword>
<dbReference type="Pfam" id="PF00153">
    <property type="entry name" value="Mito_carr"/>
    <property type="match status" value="3"/>
</dbReference>
<evidence type="ECO:0000256" key="8">
    <source>
        <dbReference type="ARBA" id="ARBA00023136"/>
    </source>
</evidence>
<dbReference type="AlphaFoldDB" id="A0A9N8V149"/>
<proteinExistence type="inferred from homology"/>
<dbReference type="OrthoDB" id="428293at2759"/>
<evidence type="ECO:0000256" key="9">
    <source>
        <dbReference type="PROSITE-ProRule" id="PRU00282"/>
    </source>
</evidence>
<name>A0A9N8V149_9GLOM</name>
<evidence type="ECO:0000256" key="7">
    <source>
        <dbReference type="ARBA" id="ARBA00023128"/>
    </source>
</evidence>
<dbReference type="PROSITE" id="PS50920">
    <property type="entry name" value="SOLCAR"/>
    <property type="match status" value="3"/>
</dbReference>
<comment type="subcellular location">
    <subcellularLocation>
        <location evidence="1">Mitochondrion membrane</location>
        <topology evidence="1">Multi-pass membrane protein</topology>
    </subcellularLocation>
</comment>
<reference evidence="12" key="1">
    <citation type="submission" date="2021-06" db="EMBL/GenBank/DDBJ databases">
        <authorList>
            <person name="Kallberg Y."/>
            <person name="Tangrot J."/>
            <person name="Rosling A."/>
        </authorList>
    </citation>
    <scope>NUCLEOTIDE SEQUENCE</scope>
    <source>
        <strain evidence="12">AZ414A</strain>
    </source>
</reference>
<keyword evidence="3 10" id="KW-0813">Transport</keyword>
<dbReference type="Proteomes" id="UP000789706">
    <property type="component" value="Unassembled WGS sequence"/>
</dbReference>